<proteinExistence type="predicted"/>
<accession>A0A6J5NT86</accession>
<evidence type="ECO:0000313" key="1">
    <source>
        <dbReference type="EMBL" id="CAB4162032.1"/>
    </source>
</evidence>
<dbReference type="EMBL" id="LR796733">
    <property type="protein sequence ID" value="CAB4162032.1"/>
    <property type="molecule type" value="Genomic_DNA"/>
</dbReference>
<organism evidence="1">
    <name type="scientific">uncultured Caudovirales phage</name>
    <dbReference type="NCBI Taxonomy" id="2100421"/>
    <lineage>
        <taxon>Viruses</taxon>
        <taxon>Duplodnaviria</taxon>
        <taxon>Heunggongvirae</taxon>
        <taxon>Uroviricota</taxon>
        <taxon>Caudoviricetes</taxon>
        <taxon>Peduoviridae</taxon>
        <taxon>Maltschvirus</taxon>
        <taxon>Maltschvirus maltsch</taxon>
    </lineage>
</organism>
<reference evidence="1" key="1">
    <citation type="submission" date="2020-04" db="EMBL/GenBank/DDBJ databases">
        <authorList>
            <person name="Chiriac C."/>
            <person name="Salcher M."/>
            <person name="Ghai R."/>
            <person name="Kavagutti S V."/>
        </authorList>
    </citation>
    <scope>NUCLEOTIDE SEQUENCE</scope>
</reference>
<gene>
    <name evidence="1" type="ORF">UFOVP778_23</name>
</gene>
<sequence length="77" mass="9065">MTGTLVKSNSSMKWIPFMIKYQRGSTFFGLIKKYDYAYVHPFIPDLPNDISEYKIGDKVEFEFNGLIHVKLIRRICN</sequence>
<protein>
    <submittedName>
        <fullName evidence="1">Uncharacterized protein</fullName>
    </submittedName>
</protein>
<name>A0A6J5NT86_9CAUD</name>